<sequence>MKKISFFGSMNVGKVGAVALATSMFVSALTAGCSRNNIEAVNLAIEADKSKATDIDGAISKYEQATNLDPSNHKILWKLALAYTKKEAWDKVATTCARAEKIAPTYGNYFFQHGMALARQAAKGPTSWADAKQPLEEAIKLDPNLADAHFELAEVLLHLDDEKGALEEYTKAINTKPDEMAFYGPLADLYIRLNYVDMAEQVLTQGIGFAKEGDKALFAVHSILGDIYDRKHDLTKAVSEYESAKKACGNCQEAGQQIAFFNLGAAYASLSPPKKSEAMSQLQSFQKMICKGAAAQRYVDQCTQAQQLATKLGGTLQ</sequence>
<gene>
    <name evidence="2" type="ORF">AKJ09_06656</name>
</gene>
<dbReference type="Gene3D" id="1.25.40.10">
    <property type="entry name" value="Tetratricopeptide repeat domain"/>
    <property type="match status" value="2"/>
</dbReference>
<evidence type="ECO:0000313" key="3">
    <source>
        <dbReference type="Proteomes" id="UP000064967"/>
    </source>
</evidence>
<proteinExistence type="predicted"/>
<name>A0A0K1Q2N6_9BACT</name>
<dbReference type="PROSITE" id="PS50005">
    <property type="entry name" value="TPR"/>
    <property type="match status" value="1"/>
</dbReference>
<dbReference type="PROSITE" id="PS51257">
    <property type="entry name" value="PROKAR_LIPOPROTEIN"/>
    <property type="match status" value="1"/>
</dbReference>
<dbReference type="SMART" id="SM00028">
    <property type="entry name" value="TPR"/>
    <property type="match status" value="3"/>
</dbReference>
<accession>A0A0K1Q2N6</accession>
<dbReference type="OrthoDB" id="9769030at2"/>
<dbReference type="GO" id="GO:0006493">
    <property type="term" value="P:protein O-linked glycosylation"/>
    <property type="evidence" value="ECO:0007669"/>
    <property type="project" value="InterPro"/>
</dbReference>
<dbReference type="EMBL" id="CP012333">
    <property type="protein sequence ID" value="AKU99992.1"/>
    <property type="molecule type" value="Genomic_DNA"/>
</dbReference>
<dbReference type="Pfam" id="PF13432">
    <property type="entry name" value="TPR_16"/>
    <property type="match status" value="1"/>
</dbReference>
<dbReference type="STRING" id="1391654.AKJ09_06656"/>
<dbReference type="Pfam" id="PF13414">
    <property type="entry name" value="TPR_11"/>
    <property type="match status" value="1"/>
</dbReference>
<evidence type="ECO:0000313" key="2">
    <source>
        <dbReference type="EMBL" id="AKU99992.1"/>
    </source>
</evidence>
<dbReference type="KEGG" id="llu:AKJ09_06656"/>
<evidence type="ECO:0000256" key="1">
    <source>
        <dbReference type="PROSITE-ProRule" id="PRU00339"/>
    </source>
</evidence>
<organism evidence="2 3">
    <name type="scientific">Labilithrix luteola</name>
    <dbReference type="NCBI Taxonomy" id="1391654"/>
    <lineage>
        <taxon>Bacteria</taxon>
        <taxon>Pseudomonadati</taxon>
        <taxon>Myxococcota</taxon>
        <taxon>Polyangia</taxon>
        <taxon>Polyangiales</taxon>
        <taxon>Labilitrichaceae</taxon>
        <taxon>Labilithrix</taxon>
    </lineage>
</organism>
<dbReference type="Proteomes" id="UP000064967">
    <property type="component" value="Chromosome"/>
</dbReference>
<dbReference type="PANTHER" id="PTHR44366">
    <property type="entry name" value="UDP-N-ACETYLGLUCOSAMINE--PEPTIDE N-ACETYLGLUCOSAMINYLTRANSFERASE 110 KDA SUBUNIT"/>
    <property type="match status" value="1"/>
</dbReference>
<protein>
    <submittedName>
        <fullName evidence="2">TPR domain protein, putative component of TonB system</fullName>
    </submittedName>
</protein>
<keyword evidence="1" id="KW-0802">TPR repeat</keyword>
<dbReference type="SUPFAM" id="SSF48452">
    <property type="entry name" value="TPR-like"/>
    <property type="match status" value="1"/>
</dbReference>
<keyword evidence="3" id="KW-1185">Reference proteome</keyword>
<dbReference type="InterPro" id="IPR011990">
    <property type="entry name" value="TPR-like_helical_dom_sf"/>
</dbReference>
<dbReference type="PANTHER" id="PTHR44366:SF1">
    <property type="entry name" value="UDP-N-ACETYLGLUCOSAMINE--PEPTIDE N-ACETYLGLUCOSAMINYLTRANSFERASE 110 KDA SUBUNIT"/>
    <property type="match status" value="1"/>
</dbReference>
<dbReference type="RefSeq" id="WP_146651359.1">
    <property type="nucleotide sequence ID" value="NZ_CP012333.1"/>
</dbReference>
<dbReference type="GO" id="GO:0097363">
    <property type="term" value="F:protein O-acetylglucosaminyltransferase activity"/>
    <property type="evidence" value="ECO:0007669"/>
    <property type="project" value="TreeGrafter"/>
</dbReference>
<dbReference type="InterPro" id="IPR019734">
    <property type="entry name" value="TPR_rpt"/>
</dbReference>
<dbReference type="AlphaFoldDB" id="A0A0K1Q2N6"/>
<feature type="repeat" description="TPR" evidence="1">
    <location>
        <begin position="146"/>
        <end position="179"/>
    </location>
</feature>
<dbReference type="InterPro" id="IPR037919">
    <property type="entry name" value="OGT"/>
</dbReference>
<reference evidence="2 3" key="1">
    <citation type="submission" date="2015-08" db="EMBL/GenBank/DDBJ databases">
        <authorList>
            <person name="Babu N.S."/>
            <person name="Beckwith C.J."/>
            <person name="Beseler K.G."/>
            <person name="Brison A."/>
            <person name="Carone J.V."/>
            <person name="Caskin T.P."/>
            <person name="Diamond M."/>
            <person name="Durham M.E."/>
            <person name="Foxe J.M."/>
            <person name="Go M."/>
            <person name="Henderson B.A."/>
            <person name="Jones I.B."/>
            <person name="McGettigan J.A."/>
            <person name="Micheletti S.J."/>
            <person name="Nasrallah M.E."/>
            <person name="Ortiz D."/>
            <person name="Piller C.R."/>
            <person name="Privatt S.R."/>
            <person name="Schneider S.L."/>
            <person name="Sharp S."/>
            <person name="Smith T.C."/>
            <person name="Stanton J.D."/>
            <person name="Ullery H.E."/>
            <person name="Wilson R.J."/>
            <person name="Serrano M.G."/>
            <person name="Buck G."/>
            <person name="Lee V."/>
            <person name="Wang Y."/>
            <person name="Carvalho R."/>
            <person name="Voegtly L."/>
            <person name="Shi R."/>
            <person name="Duckworth R."/>
            <person name="Johnson A."/>
            <person name="Loviza R."/>
            <person name="Walstead R."/>
            <person name="Shah Z."/>
            <person name="Kiflezghi M."/>
            <person name="Wade K."/>
            <person name="Ball S.L."/>
            <person name="Bradley K.W."/>
            <person name="Asai D.J."/>
            <person name="Bowman C.A."/>
            <person name="Russell D.A."/>
            <person name="Pope W.H."/>
            <person name="Jacobs-Sera D."/>
            <person name="Hendrix R.W."/>
            <person name="Hatfull G.F."/>
        </authorList>
    </citation>
    <scope>NUCLEOTIDE SEQUENCE [LARGE SCALE GENOMIC DNA]</scope>
    <source>
        <strain evidence="2 3">DSM 27648</strain>
    </source>
</reference>